<sequence>MRVKIYEFVKRGLETNVIHKFIKTIVNCFVDSCGLTLMLMFFSGNIELFTNEVAIIKVVEEIFFVLLTIYFIIWILKKCFYDESCNQNSYNLTIPESTWDYIRRKLGI</sequence>
<dbReference type="Proteomes" id="UP001431199">
    <property type="component" value="Unassembled WGS sequence"/>
</dbReference>
<keyword evidence="3" id="KW-1185">Reference proteome</keyword>
<comment type="caution">
    <text evidence="2">The sequence shown here is derived from an EMBL/GenBank/DDBJ whole genome shotgun (WGS) entry which is preliminary data.</text>
</comment>
<feature type="transmembrane region" description="Helical" evidence="1">
    <location>
        <begin position="21"/>
        <end position="42"/>
    </location>
</feature>
<feature type="transmembrane region" description="Helical" evidence="1">
    <location>
        <begin position="54"/>
        <end position="76"/>
    </location>
</feature>
<keyword evidence="1" id="KW-1133">Transmembrane helix</keyword>
<proteinExistence type="predicted"/>
<organism evidence="2 3">
    <name type="scientific">Eubacterium album</name>
    <dbReference type="NCBI Taxonomy" id="2978477"/>
    <lineage>
        <taxon>Bacteria</taxon>
        <taxon>Bacillati</taxon>
        <taxon>Bacillota</taxon>
        <taxon>Clostridia</taxon>
        <taxon>Eubacteriales</taxon>
        <taxon>Eubacteriaceae</taxon>
        <taxon>Eubacterium</taxon>
    </lineage>
</organism>
<evidence type="ECO:0008006" key="4">
    <source>
        <dbReference type="Google" id="ProtNLM"/>
    </source>
</evidence>
<dbReference type="RefSeq" id="WP_260978223.1">
    <property type="nucleotide sequence ID" value="NZ_JAODBU010000002.1"/>
</dbReference>
<evidence type="ECO:0000256" key="1">
    <source>
        <dbReference type="SAM" id="Phobius"/>
    </source>
</evidence>
<evidence type="ECO:0000313" key="3">
    <source>
        <dbReference type="Proteomes" id="UP001431199"/>
    </source>
</evidence>
<keyword evidence="1" id="KW-0812">Transmembrane</keyword>
<protein>
    <recommendedName>
        <fullName evidence="4">RDD family protein</fullName>
    </recommendedName>
</protein>
<name>A0ABT2LZK5_9FIRM</name>
<accession>A0ABT2LZK5</accession>
<evidence type="ECO:0000313" key="2">
    <source>
        <dbReference type="EMBL" id="MCT7397787.1"/>
    </source>
</evidence>
<gene>
    <name evidence="2" type="ORF">N5B56_01630</name>
</gene>
<reference evidence="2" key="1">
    <citation type="submission" date="2022-09" db="EMBL/GenBank/DDBJ databases">
        <title>Eubacterium sp. LFL-14 isolated from human feces.</title>
        <authorList>
            <person name="Liu F."/>
        </authorList>
    </citation>
    <scope>NUCLEOTIDE SEQUENCE</scope>
    <source>
        <strain evidence="2">LFL-14</strain>
    </source>
</reference>
<keyword evidence="1" id="KW-0472">Membrane</keyword>
<dbReference type="EMBL" id="JAODBU010000002">
    <property type="protein sequence ID" value="MCT7397787.1"/>
    <property type="molecule type" value="Genomic_DNA"/>
</dbReference>